<dbReference type="RefSeq" id="WP_200064139.1">
    <property type="nucleotide sequence ID" value="NZ_JAEHFW010000001.1"/>
</dbReference>
<gene>
    <name evidence="2" type="ORF">I5M19_03675</name>
</gene>
<keyword evidence="3" id="KW-1185">Reference proteome</keyword>
<accession>A0A934PS30</accession>
<proteinExistence type="predicted"/>
<evidence type="ECO:0000313" key="2">
    <source>
        <dbReference type="EMBL" id="MBK0378390.1"/>
    </source>
</evidence>
<evidence type="ECO:0000313" key="3">
    <source>
        <dbReference type="Proteomes" id="UP000613193"/>
    </source>
</evidence>
<sequence length="246" mass="26793">MMNKNKSGVMLYLCIIIAGVLFVSSFISCGKEGTNIGTANAKLNIVNLSLDVQPFNLYTHFFKQNSNNYRYPNASGYFLLNIADTPFQIRPAITNGVNQLNLLTLQTPLQQHVNYTWFVTGLRADSSLATVLTVDTGSLPAIGRGKIRFVNASPGSVGLNMTANDTLAFSKVAYKQVTDYIEVTAGSYDLNFTATSAPSTVLKTLKNVPVLDGKLYTIYAYGLTNRTDTAAFGANIILNTLPDKNY</sequence>
<reference evidence="2" key="1">
    <citation type="submission" date="2020-12" db="EMBL/GenBank/DDBJ databases">
        <title>Bacterial novel species Mucilaginibacter sp. SD-g isolated from soil.</title>
        <authorList>
            <person name="Jung H.-Y."/>
        </authorList>
    </citation>
    <scope>NUCLEOTIDE SEQUENCE</scope>
    <source>
        <strain evidence="2">SD-g</strain>
    </source>
</reference>
<comment type="caution">
    <text evidence="2">The sequence shown here is derived from an EMBL/GenBank/DDBJ whole genome shotgun (WGS) entry which is preliminary data.</text>
</comment>
<dbReference type="AlphaFoldDB" id="A0A934PS30"/>
<name>A0A934PS30_9SPHI</name>
<dbReference type="InterPro" id="IPR025510">
    <property type="entry name" value="DUF4397"/>
</dbReference>
<dbReference type="PROSITE" id="PS51257">
    <property type="entry name" value="PROKAR_LIPOPROTEIN"/>
    <property type="match status" value="1"/>
</dbReference>
<dbReference type="Proteomes" id="UP000613193">
    <property type="component" value="Unassembled WGS sequence"/>
</dbReference>
<evidence type="ECO:0000259" key="1">
    <source>
        <dbReference type="Pfam" id="PF14344"/>
    </source>
</evidence>
<dbReference type="EMBL" id="JAEHFW010000001">
    <property type="protein sequence ID" value="MBK0378390.1"/>
    <property type="molecule type" value="Genomic_DNA"/>
</dbReference>
<feature type="domain" description="DUF4397" evidence="1">
    <location>
        <begin position="146"/>
        <end position="226"/>
    </location>
</feature>
<dbReference type="Pfam" id="PF14344">
    <property type="entry name" value="DUF4397"/>
    <property type="match status" value="1"/>
</dbReference>
<organism evidence="2 3">
    <name type="scientific">Mucilaginibacter segetis</name>
    <dbReference type="NCBI Taxonomy" id="2793071"/>
    <lineage>
        <taxon>Bacteria</taxon>
        <taxon>Pseudomonadati</taxon>
        <taxon>Bacteroidota</taxon>
        <taxon>Sphingobacteriia</taxon>
        <taxon>Sphingobacteriales</taxon>
        <taxon>Sphingobacteriaceae</taxon>
        <taxon>Mucilaginibacter</taxon>
    </lineage>
</organism>
<protein>
    <submittedName>
        <fullName evidence="2">DUF4397 domain-containing protein</fullName>
    </submittedName>
</protein>